<evidence type="ECO:0000313" key="1">
    <source>
        <dbReference type="EMBL" id="CAJ2629323.1"/>
    </source>
</evidence>
<keyword evidence="2" id="KW-1185">Reference proteome</keyword>
<dbReference type="Proteomes" id="UP001177021">
    <property type="component" value="Unassembled WGS sequence"/>
</dbReference>
<name>A0ACB0IBR5_TRIPR</name>
<gene>
    <name evidence="1" type="ORF">MILVUS5_LOCUS1336</name>
</gene>
<organism evidence="1 2">
    <name type="scientific">Trifolium pratense</name>
    <name type="common">Red clover</name>
    <dbReference type="NCBI Taxonomy" id="57577"/>
    <lineage>
        <taxon>Eukaryota</taxon>
        <taxon>Viridiplantae</taxon>
        <taxon>Streptophyta</taxon>
        <taxon>Embryophyta</taxon>
        <taxon>Tracheophyta</taxon>
        <taxon>Spermatophyta</taxon>
        <taxon>Magnoliopsida</taxon>
        <taxon>eudicotyledons</taxon>
        <taxon>Gunneridae</taxon>
        <taxon>Pentapetalae</taxon>
        <taxon>rosids</taxon>
        <taxon>fabids</taxon>
        <taxon>Fabales</taxon>
        <taxon>Fabaceae</taxon>
        <taxon>Papilionoideae</taxon>
        <taxon>50 kb inversion clade</taxon>
        <taxon>NPAAA clade</taxon>
        <taxon>Hologalegina</taxon>
        <taxon>IRL clade</taxon>
        <taxon>Trifolieae</taxon>
        <taxon>Trifolium</taxon>
    </lineage>
</organism>
<comment type="caution">
    <text evidence="1">The sequence shown here is derived from an EMBL/GenBank/DDBJ whole genome shotgun (WGS) entry which is preliminary data.</text>
</comment>
<accession>A0ACB0IBR5</accession>
<sequence>MVCQGFTSNGTKPSLVIFAIAISLLILTLTFGHFEWFSIILNGRDLNVTTEDLQTKNCTESYVGSKNSSSPSTETDADKLLDGLLSSEFDKESCLSRFQAYLYHKVSPHKPSPYLISKLRSYEDLHRRCGPHSKAYKRTMAKLNRFKSKKSNVTNATGSCKYIVWTAANGLGNRMVSMASIFLYAILTDRVLLVEFLDDMVGLFCEPFPNSSWILPKDFPFSDNRKVEIYESMLKRDKENTSKKLLLPSTIGVRLNMYHHDHDESFRRIGYFIVFLVCLIIVTLLITIASYVCTLPYISSARPPQPVARDTNHATINVVAEPTNQPPRSDQNETNLCRSYDQNGTLPYLSEVKLCNGKNINSSSSCCCSICLMDYKEADLLRMLPGCGHLFHVMSVDPWLRMNLTCPVCRKTYQSV</sequence>
<evidence type="ECO:0000313" key="2">
    <source>
        <dbReference type="Proteomes" id="UP001177021"/>
    </source>
</evidence>
<dbReference type="EMBL" id="CASHSV030000001">
    <property type="protein sequence ID" value="CAJ2629323.1"/>
    <property type="molecule type" value="Genomic_DNA"/>
</dbReference>
<proteinExistence type="predicted"/>
<protein>
    <submittedName>
        <fullName evidence="1">Uncharacterized protein</fullName>
    </submittedName>
</protein>
<reference evidence="1" key="1">
    <citation type="submission" date="2023-10" db="EMBL/GenBank/DDBJ databases">
        <authorList>
            <person name="Rodriguez Cubillos JULIANA M."/>
            <person name="De Vega J."/>
        </authorList>
    </citation>
    <scope>NUCLEOTIDE SEQUENCE</scope>
</reference>